<comment type="caution">
    <text evidence="2">The sequence shown here is derived from an EMBL/GenBank/DDBJ whole genome shotgun (WGS) entry which is preliminary data.</text>
</comment>
<organism evidence="2 3">
    <name type="scientific">Dreissena polymorpha</name>
    <name type="common">Zebra mussel</name>
    <name type="synonym">Mytilus polymorpha</name>
    <dbReference type="NCBI Taxonomy" id="45954"/>
    <lineage>
        <taxon>Eukaryota</taxon>
        <taxon>Metazoa</taxon>
        <taxon>Spiralia</taxon>
        <taxon>Lophotrochozoa</taxon>
        <taxon>Mollusca</taxon>
        <taxon>Bivalvia</taxon>
        <taxon>Autobranchia</taxon>
        <taxon>Heteroconchia</taxon>
        <taxon>Euheterodonta</taxon>
        <taxon>Imparidentia</taxon>
        <taxon>Neoheterodontei</taxon>
        <taxon>Myida</taxon>
        <taxon>Dreissenoidea</taxon>
        <taxon>Dreissenidae</taxon>
        <taxon>Dreissena</taxon>
    </lineage>
</organism>
<dbReference type="AlphaFoldDB" id="A0A9D4EZ67"/>
<name>A0A9D4EZ67_DREPO</name>
<dbReference type="Proteomes" id="UP000828390">
    <property type="component" value="Unassembled WGS sequence"/>
</dbReference>
<dbReference type="EMBL" id="JAIWYP010000008">
    <property type="protein sequence ID" value="KAH3788143.1"/>
    <property type="molecule type" value="Genomic_DNA"/>
</dbReference>
<keyword evidence="3" id="KW-1185">Reference proteome</keyword>
<feature type="region of interest" description="Disordered" evidence="1">
    <location>
        <begin position="1"/>
        <end position="21"/>
    </location>
</feature>
<reference evidence="2" key="2">
    <citation type="submission" date="2020-11" db="EMBL/GenBank/DDBJ databases">
        <authorList>
            <person name="McCartney M.A."/>
            <person name="Auch B."/>
            <person name="Kono T."/>
            <person name="Mallez S."/>
            <person name="Becker A."/>
            <person name="Gohl D.M."/>
            <person name="Silverstein K.A.T."/>
            <person name="Koren S."/>
            <person name="Bechman K.B."/>
            <person name="Herman A."/>
            <person name="Abrahante J.E."/>
            <person name="Garbe J."/>
        </authorList>
    </citation>
    <scope>NUCLEOTIDE SEQUENCE</scope>
    <source>
        <strain evidence="2">Duluth1</strain>
        <tissue evidence="2">Whole animal</tissue>
    </source>
</reference>
<protein>
    <submittedName>
        <fullName evidence="2">Uncharacterized protein</fullName>
    </submittedName>
</protein>
<reference evidence="2" key="1">
    <citation type="journal article" date="2019" name="bioRxiv">
        <title>The Genome of the Zebra Mussel, Dreissena polymorpha: A Resource for Invasive Species Research.</title>
        <authorList>
            <person name="McCartney M.A."/>
            <person name="Auch B."/>
            <person name="Kono T."/>
            <person name="Mallez S."/>
            <person name="Zhang Y."/>
            <person name="Obille A."/>
            <person name="Becker A."/>
            <person name="Abrahante J.E."/>
            <person name="Garbe J."/>
            <person name="Badalamenti J.P."/>
            <person name="Herman A."/>
            <person name="Mangelson H."/>
            <person name="Liachko I."/>
            <person name="Sullivan S."/>
            <person name="Sone E.D."/>
            <person name="Koren S."/>
            <person name="Silverstein K.A.T."/>
            <person name="Beckman K.B."/>
            <person name="Gohl D.M."/>
        </authorList>
    </citation>
    <scope>NUCLEOTIDE SEQUENCE</scope>
    <source>
        <strain evidence="2">Duluth1</strain>
        <tissue evidence="2">Whole animal</tissue>
    </source>
</reference>
<evidence type="ECO:0000313" key="2">
    <source>
        <dbReference type="EMBL" id="KAH3788143.1"/>
    </source>
</evidence>
<feature type="compositionally biased region" description="Basic and acidic residues" evidence="1">
    <location>
        <begin position="1"/>
        <end position="10"/>
    </location>
</feature>
<evidence type="ECO:0000313" key="3">
    <source>
        <dbReference type="Proteomes" id="UP000828390"/>
    </source>
</evidence>
<gene>
    <name evidence="2" type="ORF">DPMN_166275</name>
</gene>
<sequence>MEHIEIKDLNSSHQQKTTKVELPSVSIATSSLAEPKSSYPKILVQKRNSGNLHNMPLPGHEYDFRRTLDHKRSTPRKLVSGRVRPHVPPDTLDVGGLRLDESQTFRKRRHTERLDVARIATPAPIDHDLQAQDQLTENISIYYGHTTYRTTVGKVDDLEEFADDNISEQFQMENIRKSVVSKPFKEKYDVIGTDTESARFLSPSPGPHLGLTEDAVNFYFQRPLSKDSQIAKWLVELDQKANENKLPAHLPDISASHKNVSVVYEDTI</sequence>
<evidence type="ECO:0000256" key="1">
    <source>
        <dbReference type="SAM" id="MobiDB-lite"/>
    </source>
</evidence>
<accession>A0A9D4EZ67</accession>
<proteinExistence type="predicted"/>